<feature type="binding site" evidence="11 13">
    <location>
        <position position="220"/>
    </location>
    <ligand>
        <name>[2Fe-2S] cluster</name>
        <dbReference type="ChEBI" id="CHEBI:190135"/>
    </ligand>
</feature>
<proteinExistence type="inferred from homology"/>
<keyword evidence="16" id="KW-1185">Reference proteome</keyword>
<dbReference type="GO" id="GO:0051537">
    <property type="term" value="F:2 iron, 2 sulfur cluster binding"/>
    <property type="evidence" value="ECO:0007669"/>
    <property type="project" value="UniProtKB-KW"/>
</dbReference>
<dbReference type="PANTHER" id="PTHR43513">
    <property type="entry name" value="DIHYDROOROTATE DEHYDROGENASE B (NAD(+)), ELECTRON TRANSFER SUBUNIT"/>
    <property type="match status" value="1"/>
</dbReference>
<evidence type="ECO:0000256" key="3">
    <source>
        <dbReference type="ARBA" id="ARBA00022630"/>
    </source>
</evidence>
<evidence type="ECO:0000256" key="12">
    <source>
        <dbReference type="PIRSR" id="PIRSR006816-1"/>
    </source>
</evidence>
<comment type="cofactor">
    <cofactor evidence="11 12">
        <name>FAD</name>
        <dbReference type="ChEBI" id="CHEBI:57692"/>
    </cofactor>
    <text evidence="11 12">Binds 1 FAD per subunit.</text>
</comment>
<dbReference type="HAMAP" id="MF_01211">
    <property type="entry name" value="DHODB_Fe_S_bind"/>
    <property type="match status" value="1"/>
</dbReference>
<feature type="binding site" evidence="11 12">
    <location>
        <begin position="77"/>
        <end position="78"/>
    </location>
    <ligand>
        <name>FAD</name>
        <dbReference type="ChEBI" id="CHEBI:57692"/>
    </ligand>
</feature>
<feature type="binding site" evidence="11 13">
    <location>
        <position position="242"/>
    </location>
    <ligand>
        <name>[2Fe-2S] cluster</name>
        <dbReference type="ChEBI" id="CHEBI:190135"/>
    </ligand>
</feature>
<evidence type="ECO:0000313" key="16">
    <source>
        <dbReference type="Proteomes" id="UP000215383"/>
    </source>
</evidence>
<dbReference type="GO" id="GO:0046872">
    <property type="term" value="F:metal ion binding"/>
    <property type="evidence" value="ECO:0007669"/>
    <property type="project" value="UniProtKB-KW"/>
</dbReference>
<feature type="binding site" evidence="11 13">
    <location>
        <position position="228"/>
    </location>
    <ligand>
        <name>[2Fe-2S] cluster</name>
        <dbReference type="ChEBI" id="CHEBI:190135"/>
    </ligand>
</feature>
<dbReference type="PROSITE" id="PS51384">
    <property type="entry name" value="FAD_FR"/>
    <property type="match status" value="1"/>
</dbReference>
<evidence type="ECO:0000256" key="2">
    <source>
        <dbReference type="ARBA" id="ARBA00022448"/>
    </source>
</evidence>
<evidence type="ECO:0000256" key="6">
    <source>
        <dbReference type="ARBA" id="ARBA00022827"/>
    </source>
</evidence>
<feature type="binding site" evidence="11 12">
    <location>
        <begin position="70"/>
        <end position="72"/>
    </location>
    <ligand>
        <name>FAD</name>
        <dbReference type="ChEBI" id="CHEBI:57692"/>
    </ligand>
</feature>
<dbReference type="InterPro" id="IPR017938">
    <property type="entry name" value="Riboflavin_synthase-like_b-brl"/>
</dbReference>
<dbReference type="SUPFAM" id="SSF63380">
    <property type="entry name" value="Riboflavin synthase domain-like"/>
    <property type="match status" value="1"/>
</dbReference>
<dbReference type="GO" id="GO:0050660">
    <property type="term" value="F:flavin adenine dinucleotide binding"/>
    <property type="evidence" value="ECO:0007669"/>
    <property type="project" value="InterPro"/>
</dbReference>
<dbReference type="Pfam" id="PF10418">
    <property type="entry name" value="DHODB_Fe-S_bind"/>
    <property type="match status" value="1"/>
</dbReference>
<dbReference type="InterPro" id="IPR023455">
    <property type="entry name" value="Dihydroorotate_DHASE_ETsu"/>
</dbReference>
<dbReference type="InterPro" id="IPR037117">
    <property type="entry name" value="Dihydroorotate_DH_ele_sf"/>
</dbReference>
<gene>
    <name evidence="15" type="primary">pyrK_2</name>
    <name evidence="11" type="synonym">pyrK</name>
    <name evidence="15" type="ORF">SAMEA4364220_00537</name>
</gene>
<dbReference type="eggNOG" id="COG0543">
    <property type="taxonomic scope" value="Bacteria"/>
</dbReference>
<dbReference type="Proteomes" id="UP000215383">
    <property type="component" value="Chromosome 1"/>
</dbReference>
<evidence type="ECO:0000313" key="15">
    <source>
        <dbReference type="EMBL" id="SNU96169.1"/>
    </source>
</evidence>
<evidence type="ECO:0000256" key="13">
    <source>
        <dbReference type="PIRSR" id="PIRSR006816-2"/>
    </source>
</evidence>
<dbReference type="InterPro" id="IPR019480">
    <property type="entry name" value="Dihydroorotate_DH_Fe-S-bd"/>
</dbReference>
<dbReference type="InterPro" id="IPR012165">
    <property type="entry name" value="Cyt_c3_hydrogenase_gsu"/>
</dbReference>
<dbReference type="InterPro" id="IPR008333">
    <property type="entry name" value="Cbr1-like_FAD-bd_dom"/>
</dbReference>
<evidence type="ECO:0000256" key="8">
    <source>
        <dbReference type="ARBA" id="ARBA00022982"/>
    </source>
</evidence>
<dbReference type="EMBL" id="LT906446">
    <property type="protein sequence ID" value="SNU96169.1"/>
    <property type="molecule type" value="Genomic_DNA"/>
</dbReference>
<sequence>MKKLVVVGKILVNEAINVNVKRMVIDAPQIADLAQPGQFVHVKKMDSVNFLRRPFSIADVNKDEGTITLIYRIVGKGTAEYSELKVGEQFNILGPIGNGFELKSGRPLLIGGGVGIAPLIYLARKLKDEKPILLIGGKNKDEVFWKDYLEEFADKIYITTDDGSVGFKGFTIQLLPQILAENKIEHIYTCGPNIMMEGVAKLAHEQDIDCQVSLEKRMACGIGVCLGCTFEGKLTKKRRKVCTEGPVFPSKEVF</sequence>
<dbReference type="SUPFAM" id="SSF52343">
    <property type="entry name" value="Ferredoxin reductase-like, C-terminal NADP-linked domain"/>
    <property type="match status" value="1"/>
</dbReference>
<dbReference type="Pfam" id="PF00175">
    <property type="entry name" value="NAD_binding_1"/>
    <property type="match status" value="1"/>
</dbReference>
<comment type="subunit">
    <text evidence="11">Heterotetramer of 2 PyrK and 2 PyrD type B subunits.</text>
</comment>
<dbReference type="GO" id="GO:0016491">
    <property type="term" value="F:oxidoreductase activity"/>
    <property type="evidence" value="ECO:0007669"/>
    <property type="project" value="InterPro"/>
</dbReference>
<dbReference type="PANTHER" id="PTHR43513:SF3">
    <property type="entry name" value="DIHYDROOROTATE DEHYDROGENASE B (NAD(+)), ELECTRON TRANSFER SUBUNIT-RELATED"/>
    <property type="match status" value="1"/>
</dbReference>
<dbReference type="Gene3D" id="2.10.240.10">
    <property type="entry name" value="Dihydroorotate dehydrogenase, electron transfer subunit"/>
    <property type="match status" value="1"/>
</dbReference>
<evidence type="ECO:0000256" key="9">
    <source>
        <dbReference type="ARBA" id="ARBA00023004"/>
    </source>
</evidence>
<dbReference type="AlphaFoldDB" id="A0A239TF30"/>
<evidence type="ECO:0000256" key="5">
    <source>
        <dbReference type="ARBA" id="ARBA00022723"/>
    </source>
</evidence>
<dbReference type="PIRSF" id="PIRSF006816">
    <property type="entry name" value="Cyc3_hyd_g"/>
    <property type="match status" value="1"/>
</dbReference>
<feature type="binding site" evidence="11 12">
    <location>
        <begin position="53"/>
        <end position="56"/>
    </location>
    <ligand>
        <name>FAD</name>
        <dbReference type="ChEBI" id="CHEBI:57692"/>
    </ligand>
</feature>
<dbReference type="InterPro" id="IPR050353">
    <property type="entry name" value="PyrK_electron_transfer"/>
</dbReference>
<dbReference type="UniPathway" id="UPA00070">
    <property type="reaction ID" value="UER00945"/>
</dbReference>
<dbReference type="GO" id="GO:0009055">
    <property type="term" value="F:electron transfer activity"/>
    <property type="evidence" value="ECO:0007669"/>
    <property type="project" value="UniProtKB-UniRule"/>
</dbReference>
<evidence type="ECO:0000256" key="11">
    <source>
        <dbReference type="HAMAP-Rule" id="MF_01211"/>
    </source>
</evidence>
<comment type="cofactor">
    <cofactor evidence="13">
        <name>[2Fe-2S] cluster</name>
        <dbReference type="ChEBI" id="CHEBI:190135"/>
    </cofactor>
    <text evidence="13">Binds 1 [2Fe-2S] cluster per subunit.</text>
</comment>
<keyword evidence="8 11" id="KW-0249">Electron transport</keyword>
<keyword evidence="4 11" id="KW-0001">2Fe-2S</keyword>
<evidence type="ECO:0000256" key="1">
    <source>
        <dbReference type="ARBA" id="ARBA00006422"/>
    </source>
</evidence>
<dbReference type="InterPro" id="IPR039261">
    <property type="entry name" value="FNR_nucleotide-bd"/>
</dbReference>
<keyword evidence="6 11" id="KW-0274">FAD</keyword>
<dbReference type="Pfam" id="PF00970">
    <property type="entry name" value="FAD_binding_6"/>
    <property type="match status" value="1"/>
</dbReference>
<keyword evidence="9 11" id="KW-0408">Iron</keyword>
<organism evidence="15 16">
    <name type="scientific">Megamonas hypermegale</name>
    <dbReference type="NCBI Taxonomy" id="158847"/>
    <lineage>
        <taxon>Bacteria</taxon>
        <taxon>Bacillati</taxon>
        <taxon>Bacillota</taxon>
        <taxon>Negativicutes</taxon>
        <taxon>Selenomonadales</taxon>
        <taxon>Selenomonadaceae</taxon>
        <taxon>Megamonas</taxon>
    </lineage>
</organism>
<keyword evidence="10 11" id="KW-0411">Iron-sulfur</keyword>
<evidence type="ECO:0000256" key="4">
    <source>
        <dbReference type="ARBA" id="ARBA00022714"/>
    </source>
</evidence>
<accession>A0A239TF30</accession>
<protein>
    <recommendedName>
        <fullName evidence="11">Dihydroorotate dehydrogenase B (NAD(+)), electron transfer subunit</fullName>
    </recommendedName>
    <alternativeName>
        <fullName evidence="11">Dihydroorotate oxidase B, electron transfer subunit</fullName>
    </alternativeName>
</protein>
<keyword evidence="3 11" id="KW-0285">Flavoprotein</keyword>
<dbReference type="Gene3D" id="2.40.30.10">
    <property type="entry name" value="Translation factors"/>
    <property type="match status" value="1"/>
</dbReference>
<keyword evidence="2 11" id="KW-0813">Transport</keyword>
<feature type="domain" description="FAD-binding FR-type" evidence="14">
    <location>
        <begin position="3"/>
        <end position="102"/>
    </location>
</feature>
<dbReference type="GO" id="GO:0044205">
    <property type="term" value="P:'de novo' UMP biosynthetic process"/>
    <property type="evidence" value="ECO:0007669"/>
    <property type="project" value="UniProtKB-UniRule"/>
</dbReference>
<comment type="pathway">
    <text evidence="11">Pyrimidine metabolism; UMP biosynthesis via de novo pathway; orotate from (S)-dihydroorotate (NAD(+) route): step 1/1.</text>
</comment>
<dbReference type="InterPro" id="IPR001433">
    <property type="entry name" value="OxRdtase_FAD/NAD-bd"/>
</dbReference>
<dbReference type="RefSeq" id="WP_027890852.1">
    <property type="nucleotide sequence ID" value="NZ_JACJJR010000010.1"/>
</dbReference>
<dbReference type="CDD" id="cd06218">
    <property type="entry name" value="DHOD_e_trans"/>
    <property type="match status" value="1"/>
</dbReference>
<evidence type="ECO:0000256" key="7">
    <source>
        <dbReference type="ARBA" id="ARBA00022975"/>
    </source>
</evidence>
<comment type="similarity">
    <text evidence="1 11">Belongs to the PyrK family.</text>
</comment>
<dbReference type="PRINTS" id="PR00409">
    <property type="entry name" value="PHDIOXRDTASE"/>
</dbReference>
<reference evidence="15 16" key="1">
    <citation type="submission" date="2017-06" db="EMBL/GenBank/DDBJ databases">
        <authorList>
            <consortium name="Pathogen Informatics"/>
        </authorList>
    </citation>
    <scope>NUCLEOTIDE SEQUENCE [LARGE SCALE GENOMIC DNA]</scope>
    <source>
        <strain evidence="15 16">NCTC10570</strain>
    </source>
</reference>
<dbReference type="GeneID" id="78506568"/>
<name>A0A239TF30_9FIRM</name>
<comment type="cofactor">
    <cofactor evidence="11">
        <name>[2Fe-2S] cluster</name>
        <dbReference type="ChEBI" id="CHEBI:190135"/>
    </cofactor>
    <text evidence="11">Binds 1 [2Fe-2S] cluster per subunit.</text>
</comment>
<evidence type="ECO:0000256" key="10">
    <source>
        <dbReference type="ARBA" id="ARBA00023014"/>
    </source>
</evidence>
<keyword evidence="7 11" id="KW-0665">Pyrimidine biosynthesis</keyword>
<keyword evidence="5 11" id="KW-0479">Metal-binding</keyword>
<dbReference type="InterPro" id="IPR017927">
    <property type="entry name" value="FAD-bd_FR_type"/>
</dbReference>
<feature type="binding site" evidence="11 13">
    <location>
        <position position="225"/>
    </location>
    <ligand>
        <name>[2Fe-2S] cluster</name>
        <dbReference type="ChEBI" id="CHEBI:190135"/>
    </ligand>
</feature>
<evidence type="ECO:0000259" key="14">
    <source>
        <dbReference type="PROSITE" id="PS51384"/>
    </source>
</evidence>
<dbReference type="Gene3D" id="3.40.50.80">
    <property type="entry name" value="Nucleotide-binding domain of ferredoxin-NADP reductase (FNR) module"/>
    <property type="match status" value="1"/>
</dbReference>
<comment type="function">
    <text evidence="11">Responsible for channeling the electrons from the oxidation of dihydroorotate from the FMN redox center in the PyrD type B subunit to the ultimate electron acceptor NAD(+).</text>
</comment>